<evidence type="ECO:0000256" key="5">
    <source>
        <dbReference type="ARBA" id="ARBA00012483"/>
    </source>
</evidence>
<keyword evidence="8" id="KW-0808">Transferase</keyword>
<dbReference type="InterPro" id="IPR013083">
    <property type="entry name" value="Znf_RING/FYVE/PHD"/>
</dbReference>
<dbReference type="GO" id="GO:0005778">
    <property type="term" value="C:peroxisomal membrane"/>
    <property type="evidence" value="ECO:0007669"/>
    <property type="project" value="UniProtKB-SubCell"/>
</dbReference>
<evidence type="ECO:0000256" key="4">
    <source>
        <dbReference type="ARBA" id="ARBA00008704"/>
    </source>
</evidence>
<dbReference type="GO" id="GO:0061630">
    <property type="term" value="F:ubiquitin protein ligase activity"/>
    <property type="evidence" value="ECO:0007669"/>
    <property type="project" value="UniProtKB-EC"/>
</dbReference>
<evidence type="ECO:0000256" key="9">
    <source>
        <dbReference type="ARBA" id="ARBA00022692"/>
    </source>
</evidence>
<evidence type="ECO:0000256" key="2">
    <source>
        <dbReference type="ARBA" id="ARBA00004585"/>
    </source>
</evidence>
<dbReference type="Proteomes" id="UP001217417">
    <property type="component" value="Unassembled WGS sequence"/>
</dbReference>
<protein>
    <recommendedName>
        <fullName evidence="5">RING-type E3 ubiquitin transferase</fullName>
        <ecNumber evidence="5">2.3.2.27</ecNumber>
    </recommendedName>
    <alternativeName>
        <fullName evidence="18">Peroxin-10</fullName>
    </alternativeName>
</protein>
<evidence type="ECO:0000313" key="22">
    <source>
        <dbReference type="Proteomes" id="UP001217417"/>
    </source>
</evidence>
<evidence type="ECO:0000256" key="6">
    <source>
        <dbReference type="ARBA" id="ARBA00022448"/>
    </source>
</evidence>
<keyword evidence="14" id="KW-0653">Protein transport</keyword>
<dbReference type="InterPro" id="IPR025654">
    <property type="entry name" value="PEX2/10"/>
</dbReference>
<dbReference type="InterPro" id="IPR001841">
    <property type="entry name" value="Znf_RING"/>
</dbReference>
<dbReference type="Gene3D" id="3.30.40.10">
    <property type="entry name" value="Zinc/RING finger domain, C3HC4 (zinc finger)"/>
    <property type="match status" value="1"/>
</dbReference>
<accession>A0AAD7QQD3</accession>
<dbReference type="RefSeq" id="XP_056042914.1">
    <property type="nucleotide sequence ID" value="XM_056184444.1"/>
</dbReference>
<dbReference type="GO" id="GO:0016562">
    <property type="term" value="P:protein import into peroxisome matrix, receptor recycling"/>
    <property type="evidence" value="ECO:0007669"/>
    <property type="project" value="UniProtKB-ARBA"/>
</dbReference>
<evidence type="ECO:0000256" key="1">
    <source>
        <dbReference type="ARBA" id="ARBA00000900"/>
    </source>
</evidence>
<comment type="similarity">
    <text evidence="4">Belongs to the pex2/pex10/pex12 family.</text>
</comment>
<feature type="domain" description="RING-type" evidence="20">
    <location>
        <begin position="281"/>
        <end position="319"/>
    </location>
</feature>
<dbReference type="Pfam" id="PF04757">
    <property type="entry name" value="Pex2_Pex12"/>
    <property type="match status" value="1"/>
</dbReference>
<dbReference type="PROSITE" id="PS50089">
    <property type="entry name" value="ZF_RING_2"/>
    <property type="match status" value="1"/>
</dbReference>
<dbReference type="PANTHER" id="PTHR23350:SF0">
    <property type="entry name" value="PEROXISOME BIOGENESIS FACTOR 10"/>
    <property type="match status" value="1"/>
</dbReference>
<evidence type="ECO:0000256" key="7">
    <source>
        <dbReference type="ARBA" id="ARBA00022593"/>
    </source>
</evidence>
<keyword evidence="6" id="KW-0813">Transport</keyword>
<keyword evidence="13" id="KW-0862">Zinc</keyword>
<keyword evidence="22" id="KW-1185">Reference proteome</keyword>
<evidence type="ECO:0000256" key="16">
    <source>
        <dbReference type="ARBA" id="ARBA00023136"/>
    </source>
</evidence>
<organism evidence="21 22">
    <name type="scientific">Lipomyces tetrasporus</name>
    <dbReference type="NCBI Taxonomy" id="54092"/>
    <lineage>
        <taxon>Eukaryota</taxon>
        <taxon>Fungi</taxon>
        <taxon>Dikarya</taxon>
        <taxon>Ascomycota</taxon>
        <taxon>Saccharomycotina</taxon>
        <taxon>Lipomycetes</taxon>
        <taxon>Lipomycetales</taxon>
        <taxon>Lipomycetaceae</taxon>
        <taxon>Lipomyces</taxon>
    </lineage>
</organism>
<name>A0AAD7QQD3_9ASCO</name>
<dbReference type="SMART" id="SM00184">
    <property type="entry name" value="RING"/>
    <property type="match status" value="1"/>
</dbReference>
<dbReference type="PANTHER" id="PTHR23350">
    <property type="entry name" value="PEROXISOME ASSEMBLY PROTEIN 10"/>
    <property type="match status" value="1"/>
</dbReference>
<keyword evidence="11 19" id="KW-0863">Zinc-finger</keyword>
<keyword evidence="10" id="KW-0479">Metal-binding</keyword>
<keyword evidence="16" id="KW-0472">Membrane</keyword>
<dbReference type="AlphaFoldDB" id="A0AAD7QQD3"/>
<keyword evidence="17" id="KW-0576">Peroxisome</keyword>
<dbReference type="GO" id="GO:0008270">
    <property type="term" value="F:zinc ion binding"/>
    <property type="evidence" value="ECO:0007669"/>
    <property type="project" value="UniProtKB-KW"/>
</dbReference>
<evidence type="ECO:0000256" key="19">
    <source>
        <dbReference type="PROSITE-ProRule" id="PRU00175"/>
    </source>
</evidence>
<dbReference type="PROSITE" id="PS00518">
    <property type="entry name" value="ZF_RING_1"/>
    <property type="match status" value="1"/>
</dbReference>
<reference evidence="21" key="1">
    <citation type="submission" date="2023-03" db="EMBL/GenBank/DDBJ databases">
        <title>Near-Complete genome sequence of Lipomyces tetrasporous NRRL Y-64009, an oleaginous yeast capable of growing on lignocellulosic hydrolysates.</title>
        <authorList>
            <consortium name="Lawrence Berkeley National Laboratory"/>
            <person name="Jagtap S.S."/>
            <person name="Liu J.-J."/>
            <person name="Walukiewicz H.E."/>
            <person name="Pangilinan J."/>
            <person name="Lipzen A."/>
            <person name="Ahrendt S."/>
            <person name="Koriabine M."/>
            <person name="Cobaugh K."/>
            <person name="Salamov A."/>
            <person name="Yoshinaga Y."/>
            <person name="Ng V."/>
            <person name="Daum C."/>
            <person name="Grigoriev I.V."/>
            <person name="Slininger P.J."/>
            <person name="Dien B.S."/>
            <person name="Jin Y.-S."/>
            <person name="Rao C.V."/>
        </authorList>
    </citation>
    <scope>NUCLEOTIDE SEQUENCE</scope>
    <source>
        <strain evidence="21">NRRL Y-64009</strain>
    </source>
</reference>
<evidence type="ECO:0000256" key="14">
    <source>
        <dbReference type="ARBA" id="ARBA00022927"/>
    </source>
</evidence>
<evidence type="ECO:0000313" key="21">
    <source>
        <dbReference type="EMBL" id="KAJ8099464.1"/>
    </source>
</evidence>
<evidence type="ECO:0000256" key="3">
    <source>
        <dbReference type="ARBA" id="ARBA00004906"/>
    </source>
</evidence>
<proteinExistence type="inferred from homology"/>
<evidence type="ECO:0000259" key="20">
    <source>
        <dbReference type="PROSITE" id="PS50089"/>
    </source>
</evidence>
<evidence type="ECO:0000256" key="11">
    <source>
        <dbReference type="ARBA" id="ARBA00022771"/>
    </source>
</evidence>
<dbReference type="Pfam" id="PF13639">
    <property type="entry name" value="zf-RING_2"/>
    <property type="match status" value="1"/>
</dbReference>
<comment type="catalytic activity">
    <reaction evidence="1">
        <text>S-ubiquitinyl-[E2 ubiquitin-conjugating enzyme]-L-cysteine + [acceptor protein]-L-lysine = [E2 ubiquitin-conjugating enzyme]-L-cysteine + N(6)-ubiquitinyl-[acceptor protein]-L-lysine.</text>
        <dbReference type="EC" id="2.3.2.27"/>
    </reaction>
</comment>
<evidence type="ECO:0000256" key="15">
    <source>
        <dbReference type="ARBA" id="ARBA00022989"/>
    </source>
</evidence>
<dbReference type="EC" id="2.3.2.27" evidence="5"/>
<dbReference type="SUPFAM" id="SSF57850">
    <property type="entry name" value="RING/U-box"/>
    <property type="match status" value="1"/>
</dbReference>
<comment type="caution">
    <text evidence="21">The sequence shown here is derived from an EMBL/GenBank/DDBJ whole genome shotgun (WGS) entry which is preliminary data.</text>
</comment>
<sequence>MASSESAMRHSSENVFSFASAADIIRSSQKDDYVESVLNDKLSAVIRQVFGTRTLHKFSSEVSLLGGLMYLSLTTLSGTRTLGEEYCDIFLVSKNLDSLLGFRQRLGYVVSSTVFPYVLNRSLPTIRRKLRHEIDKLDQSRSADPDKQQLRSRIRRVLLRNLQSLTSGDAVNVLHLAVFYFYGSYYHFVKRLWGIRYIFPRQLQEHEQRPGYEILGLLLSVQLTVKLFRELKLLLPESPEYQNQADAGTEKSIIEDVGTHVTIDLSNPEQLAFIPESSRRCPLCLSYMTDPAATPCGHLFCWSCICEWCAEKPECPLCRQPSKEQNLLLLK</sequence>
<dbReference type="InterPro" id="IPR017907">
    <property type="entry name" value="Znf_RING_CS"/>
</dbReference>
<dbReference type="GO" id="GO:0016567">
    <property type="term" value="P:protein ubiquitination"/>
    <property type="evidence" value="ECO:0007669"/>
    <property type="project" value="UniProtKB-ARBA"/>
</dbReference>
<keyword evidence="7" id="KW-0962">Peroxisome biogenesis</keyword>
<evidence type="ECO:0000256" key="10">
    <source>
        <dbReference type="ARBA" id="ARBA00022723"/>
    </source>
</evidence>
<keyword evidence="15" id="KW-1133">Transmembrane helix</keyword>
<evidence type="ECO:0000256" key="13">
    <source>
        <dbReference type="ARBA" id="ARBA00022833"/>
    </source>
</evidence>
<keyword evidence="12" id="KW-0833">Ubl conjugation pathway</keyword>
<evidence type="ECO:0000256" key="18">
    <source>
        <dbReference type="ARBA" id="ARBA00041230"/>
    </source>
</evidence>
<gene>
    <name evidence="21" type="ORF">POJ06DRAFT_135493</name>
</gene>
<comment type="subcellular location">
    <subcellularLocation>
        <location evidence="2">Peroxisome membrane</location>
        <topology evidence="2">Multi-pass membrane protein</topology>
    </subcellularLocation>
</comment>
<evidence type="ECO:0000256" key="12">
    <source>
        <dbReference type="ARBA" id="ARBA00022786"/>
    </source>
</evidence>
<dbReference type="EMBL" id="JARPMG010000007">
    <property type="protein sequence ID" value="KAJ8099464.1"/>
    <property type="molecule type" value="Genomic_DNA"/>
</dbReference>
<dbReference type="CDD" id="cd16527">
    <property type="entry name" value="RING-HC_PEX10"/>
    <property type="match status" value="1"/>
</dbReference>
<dbReference type="InterPro" id="IPR006845">
    <property type="entry name" value="Pex_N"/>
</dbReference>
<evidence type="ECO:0000256" key="8">
    <source>
        <dbReference type="ARBA" id="ARBA00022679"/>
    </source>
</evidence>
<comment type="pathway">
    <text evidence="3">Protein modification; protein ubiquitination.</text>
</comment>
<keyword evidence="9" id="KW-0812">Transmembrane</keyword>
<dbReference type="GeneID" id="80879610"/>
<evidence type="ECO:0000256" key="17">
    <source>
        <dbReference type="ARBA" id="ARBA00023140"/>
    </source>
</evidence>